<comment type="caution">
    <text evidence="6">The sequence shown here is derived from an EMBL/GenBank/DDBJ whole genome shotgun (WGS) entry which is preliminary data.</text>
</comment>
<keyword evidence="3" id="KW-0964">Secreted</keyword>
<feature type="signal peptide" evidence="5">
    <location>
        <begin position="1"/>
        <end position="19"/>
    </location>
</feature>
<reference evidence="6 7" key="1">
    <citation type="journal article" date="2020" name="ISME J.">
        <title>Uncovering the hidden diversity of litter-decomposition mechanisms in mushroom-forming fungi.</title>
        <authorList>
            <person name="Floudas D."/>
            <person name="Bentzer J."/>
            <person name="Ahren D."/>
            <person name="Johansson T."/>
            <person name="Persson P."/>
            <person name="Tunlid A."/>
        </authorList>
    </citation>
    <scope>NUCLEOTIDE SEQUENCE [LARGE SCALE GENOMIC DNA]</scope>
    <source>
        <strain evidence="6 7">CBS 175.51</strain>
    </source>
</reference>
<dbReference type="InterPro" id="IPR010829">
    <property type="entry name" value="Cerato-platanin"/>
</dbReference>
<comment type="similarity">
    <text evidence="2">Belongs to the cerato-platanin family.</text>
</comment>
<accession>A0A8H5F5K5</accession>
<feature type="region of interest" description="Disordered" evidence="4">
    <location>
        <begin position="21"/>
        <end position="46"/>
    </location>
</feature>
<comment type="subcellular location">
    <subcellularLocation>
        <location evidence="1">Secreted</location>
    </subcellularLocation>
</comment>
<evidence type="ECO:0008006" key="8">
    <source>
        <dbReference type="Google" id="ProtNLM"/>
    </source>
</evidence>
<evidence type="ECO:0000313" key="7">
    <source>
        <dbReference type="Proteomes" id="UP000541558"/>
    </source>
</evidence>
<evidence type="ECO:0000256" key="4">
    <source>
        <dbReference type="SAM" id="MobiDB-lite"/>
    </source>
</evidence>
<evidence type="ECO:0000256" key="3">
    <source>
        <dbReference type="ARBA" id="ARBA00022525"/>
    </source>
</evidence>
<gene>
    <name evidence="6" type="ORF">D9611_004156</name>
</gene>
<evidence type="ECO:0000313" key="6">
    <source>
        <dbReference type="EMBL" id="KAF5324569.1"/>
    </source>
</evidence>
<dbReference type="Pfam" id="PF07249">
    <property type="entry name" value="Cerato-platanin"/>
    <property type="match status" value="1"/>
</dbReference>
<protein>
    <recommendedName>
        <fullName evidence="8">Allergen Asp f 15</fullName>
    </recommendedName>
</protein>
<dbReference type="OrthoDB" id="4898945at2759"/>
<proteinExistence type="inferred from homology"/>
<dbReference type="CDD" id="cd22778">
    <property type="entry name" value="DPBB_CEPL-like"/>
    <property type="match status" value="1"/>
</dbReference>
<dbReference type="GO" id="GO:0005576">
    <property type="term" value="C:extracellular region"/>
    <property type="evidence" value="ECO:0007669"/>
    <property type="project" value="UniProtKB-SubCell"/>
</dbReference>
<dbReference type="SUPFAM" id="SSF50685">
    <property type="entry name" value="Barwin-like endoglucanases"/>
    <property type="match status" value="1"/>
</dbReference>
<dbReference type="Proteomes" id="UP000541558">
    <property type="component" value="Unassembled WGS sequence"/>
</dbReference>
<keyword evidence="7" id="KW-1185">Reference proteome</keyword>
<evidence type="ECO:0000256" key="5">
    <source>
        <dbReference type="SAM" id="SignalP"/>
    </source>
</evidence>
<feature type="chain" id="PRO_5034097421" description="Allergen Asp f 15" evidence="5">
    <location>
        <begin position="20"/>
        <end position="180"/>
    </location>
</feature>
<keyword evidence="5" id="KW-0732">Signal</keyword>
<sequence length="180" mass="18369">MRFFSSLTILSSLWAFASAQGSTPSPTPTTSTSATSTSSSTATATPTTPLISTTVSYDTLYDNKAGSLSSVACSDGSYGLLSKNYTTFGSLPNYPLIGGAFSIAGWNSPNCGSCYELAYTTTGAGNTTTTTRVNILAIDVAVNSFNIALGGLNRLTGGRGVELGRVNVVARQVASSVCGL</sequence>
<dbReference type="EMBL" id="JAACJK010000164">
    <property type="protein sequence ID" value="KAF5324569.1"/>
    <property type="molecule type" value="Genomic_DNA"/>
</dbReference>
<organism evidence="6 7">
    <name type="scientific">Ephemerocybe angulata</name>
    <dbReference type="NCBI Taxonomy" id="980116"/>
    <lineage>
        <taxon>Eukaryota</taxon>
        <taxon>Fungi</taxon>
        <taxon>Dikarya</taxon>
        <taxon>Basidiomycota</taxon>
        <taxon>Agaricomycotina</taxon>
        <taxon>Agaricomycetes</taxon>
        <taxon>Agaricomycetidae</taxon>
        <taxon>Agaricales</taxon>
        <taxon>Agaricineae</taxon>
        <taxon>Psathyrellaceae</taxon>
        <taxon>Ephemerocybe</taxon>
    </lineage>
</organism>
<dbReference type="AlphaFoldDB" id="A0A8H5F5K5"/>
<evidence type="ECO:0000256" key="2">
    <source>
        <dbReference type="ARBA" id="ARBA00010421"/>
    </source>
</evidence>
<name>A0A8H5F5K5_9AGAR</name>
<dbReference type="InterPro" id="IPR036908">
    <property type="entry name" value="RlpA-like_sf"/>
</dbReference>
<dbReference type="Gene3D" id="2.40.40.10">
    <property type="entry name" value="RlpA-like domain"/>
    <property type="match status" value="1"/>
</dbReference>
<evidence type="ECO:0000256" key="1">
    <source>
        <dbReference type="ARBA" id="ARBA00004613"/>
    </source>
</evidence>